<organism evidence="1 2">
    <name type="scientific">Pleuronectes platessa</name>
    <name type="common">European plaice</name>
    <dbReference type="NCBI Taxonomy" id="8262"/>
    <lineage>
        <taxon>Eukaryota</taxon>
        <taxon>Metazoa</taxon>
        <taxon>Chordata</taxon>
        <taxon>Craniata</taxon>
        <taxon>Vertebrata</taxon>
        <taxon>Euteleostomi</taxon>
        <taxon>Actinopterygii</taxon>
        <taxon>Neopterygii</taxon>
        <taxon>Teleostei</taxon>
        <taxon>Neoteleostei</taxon>
        <taxon>Acanthomorphata</taxon>
        <taxon>Carangaria</taxon>
        <taxon>Pleuronectiformes</taxon>
        <taxon>Pleuronectoidei</taxon>
        <taxon>Pleuronectidae</taxon>
        <taxon>Pleuronectes</taxon>
    </lineage>
</organism>
<reference evidence="1" key="1">
    <citation type="submission" date="2020-03" db="EMBL/GenBank/DDBJ databases">
        <authorList>
            <person name="Weist P."/>
        </authorList>
    </citation>
    <scope>NUCLEOTIDE SEQUENCE</scope>
</reference>
<protein>
    <submittedName>
        <fullName evidence="1">Uncharacterized protein</fullName>
    </submittedName>
</protein>
<dbReference type="AlphaFoldDB" id="A0A9N7Z2E1"/>
<sequence>MTPAPRPTLDNAVGGGLVINRTGLWLDGTWPANALRHTSGVTFAGVYNIALVFATVMMSDTEVTRDYHHQPSEQFGGLECLNAPIRLTVGDLKPCEIEDRDTERREEIGEAET</sequence>
<dbReference type="EMBL" id="CADEAL010003942">
    <property type="protein sequence ID" value="CAB1447312.1"/>
    <property type="molecule type" value="Genomic_DNA"/>
</dbReference>
<accession>A0A9N7Z2E1</accession>
<proteinExistence type="predicted"/>
<evidence type="ECO:0000313" key="2">
    <source>
        <dbReference type="Proteomes" id="UP001153269"/>
    </source>
</evidence>
<evidence type="ECO:0000313" key="1">
    <source>
        <dbReference type="EMBL" id="CAB1447312.1"/>
    </source>
</evidence>
<name>A0A9N7Z2E1_PLEPL</name>
<dbReference type="Proteomes" id="UP001153269">
    <property type="component" value="Unassembled WGS sequence"/>
</dbReference>
<comment type="caution">
    <text evidence="1">The sequence shown here is derived from an EMBL/GenBank/DDBJ whole genome shotgun (WGS) entry which is preliminary data.</text>
</comment>
<gene>
    <name evidence="1" type="ORF">PLEPLA_LOCUS35006</name>
</gene>
<keyword evidence="2" id="KW-1185">Reference proteome</keyword>